<evidence type="ECO:0000313" key="2">
    <source>
        <dbReference type="EMBL" id="QRX38851.1"/>
    </source>
</evidence>
<proteinExistence type="predicted"/>
<keyword evidence="2" id="KW-0614">Plasmid</keyword>
<keyword evidence="1" id="KW-0472">Membrane</keyword>
<dbReference type="AlphaFoldDB" id="A0A894TPT5"/>
<keyword evidence="1" id="KW-1133">Transmembrane helix</keyword>
<organism evidence="2">
    <name type="scientific">Staphylococcus epidermidis</name>
    <dbReference type="NCBI Taxonomy" id="1282"/>
    <lineage>
        <taxon>Bacteria</taxon>
        <taxon>Bacillati</taxon>
        <taxon>Bacillota</taxon>
        <taxon>Bacilli</taxon>
        <taxon>Bacillales</taxon>
        <taxon>Staphylococcaceae</taxon>
        <taxon>Staphylococcus</taxon>
    </lineage>
</organism>
<geneLocation type="plasmid" evidence="2">
    <name>pSE459_2</name>
</geneLocation>
<protein>
    <submittedName>
        <fullName evidence="2">Uncharacterized protein</fullName>
    </submittedName>
</protein>
<accession>A0A894TPT5</accession>
<evidence type="ECO:0000256" key="1">
    <source>
        <dbReference type="SAM" id="Phobius"/>
    </source>
</evidence>
<keyword evidence="1" id="KW-0812">Transmembrane</keyword>
<sequence>MQKGGVRIVLDILQFVILNIVDPLIISIMANYFYDSLKQR</sequence>
<name>A0A894TPT5_STAEP</name>
<reference evidence="2" key="1">
    <citation type="submission" date="2020-12" db="EMBL/GenBank/DDBJ databases">
        <title>Staphylococcus epidermidis phages transfer antimicrobial-resistance plasmids and enable chromosomal island mobilization.</title>
        <authorList>
            <person name="Fisarova L."/>
            <person name="Botka T."/>
            <person name="Du X."/>
            <person name="Maslanova I."/>
            <person name="Bardy P."/>
            <person name="Pantucek R."/>
            <person name="Muhlenbruch L."/>
            <person name="Benesik M."/>
            <person name="Winstel V."/>
            <person name="Larsen J."/>
            <person name="Rosenstein R."/>
            <person name="Peschel A."/>
            <person name="Doskar J."/>
        </authorList>
    </citation>
    <scope>NUCLEOTIDE SEQUENCE</scope>
    <source>
        <strain evidence="2">SE459</strain>
        <plasmid evidence="2">pSE459_2</plasmid>
    </source>
</reference>
<dbReference type="EMBL" id="MW364983">
    <property type="protein sequence ID" value="QRX38851.1"/>
    <property type="molecule type" value="Genomic_DNA"/>
</dbReference>
<feature type="transmembrane region" description="Helical" evidence="1">
    <location>
        <begin position="12"/>
        <end position="34"/>
    </location>
</feature>